<protein>
    <submittedName>
        <fullName evidence="2">Uncharacterized protein</fullName>
    </submittedName>
</protein>
<dbReference type="AlphaFoldDB" id="A0A8K0JQU6"/>
<evidence type="ECO:0000313" key="3">
    <source>
        <dbReference type="Proteomes" id="UP000812966"/>
    </source>
</evidence>
<organism evidence="2 3">
    <name type="scientific">Filobasidium floriforme</name>
    <dbReference type="NCBI Taxonomy" id="5210"/>
    <lineage>
        <taxon>Eukaryota</taxon>
        <taxon>Fungi</taxon>
        <taxon>Dikarya</taxon>
        <taxon>Basidiomycota</taxon>
        <taxon>Agaricomycotina</taxon>
        <taxon>Tremellomycetes</taxon>
        <taxon>Filobasidiales</taxon>
        <taxon>Filobasidiaceae</taxon>
        <taxon>Filobasidium</taxon>
    </lineage>
</organism>
<dbReference type="EMBL" id="JABELV010000009">
    <property type="protein sequence ID" value="KAG7571267.1"/>
    <property type="molecule type" value="Genomic_DNA"/>
</dbReference>
<reference evidence="2" key="1">
    <citation type="submission" date="2020-04" db="EMBL/GenBank/DDBJ databases">
        <title>Analysis of mating type loci in Filobasidium floriforme.</title>
        <authorList>
            <person name="Nowrousian M."/>
        </authorList>
    </citation>
    <scope>NUCLEOTIDE SEQUENCE</scope>
    <source>
        <strain evidence="2">CBS 6242</strain>
    </source>
</reference>
<keyword evidence="1" id="KW-0472">Membrane</keyword>
<keyword evidence="1" id="KW-0812">Transmembrane</keyword>
<name>A0A8K0JQU6_9TREE</name>
<gene>
    <name evidence="2" type="ORF">FFLO_00779</name>
</gene>
<evidence type="ECO:0000313" key="2">
    <source>
        <dbReference type="EMBL" id="KAG7571267.1"/>
    </source>
</evidence>
<keyword evidence="1" id="KW-1133">Transmembrane helix</keyword>
<sequence length="413" mass="46080">MFPARTILDPIIAIAAGVLFIAYLRTEYLAPVPTEVATLKYPHEFGFPAWFSKGPSPNDVVEEDLVQTGDPEERILILHDHEDHDPATFVMVHYFEDLKADKILATVRTVQEHAAVEQEDETCPWSWILTIGGNAHGTGVSSGCDTVPVIQYGTKNPPNAAQLDLGTGVSLLDSSRFDQVAVTSSLYTKTHEQVGLIAFVLPAVRLSEILAKANPAVFWPENKPFATRRKQVTFFTSHETWTHKAQLEDRLPSGWRSVLIPTVDQHERLPAKVLRKLKHAEKTLAGEMRNSGVCVFDDWSTGILTELHSQAMLSGCVVATVTPTIQSDDLSDLFLIVQRPNGDATERAMFAAVNEALRTADHAELDRKALWGFIYARQKLTFAKRLSDIRLWVQGYREGQRGIMLPFGYKHVL</sequence>
<evidence type="ECO:0000256" key="1">
    <source>
        <dbReference type="SAM" id="Phobius"/>
    </source>
</evidence>
<keyword evidence="3" id="KW-1185">Reference proteome</keyword>
<proteinExistence type="predicted"/>
<feature type="transmembrane region" description="Helical" evidence="1">
    <location>
        <begin position="7"/>
        <end position="24"/>
    </location>
</feature>
<dbReference type="OrthoDB" id="2596659at2759"/>
<dbReference type="Proteomes" id="UP000812966">
    <property type="component" value="Unassembled WGS sequence"/>
</dbReference>
<accession>A0A8K0JQU6</accession>
<comment type="caution">
    <text evidence="2">The sequence shown here is derived from an EMBL/GenBank/DDBJ whole genome shotgun (WGS) entry which is preliminary data.</text>
</comment>